<keyword evidence="1" id="KW-0812">Transmembrane</keyword>
<protein>
    <submittedName>
        <fullName evidence="2">Uncharacterized protein</fullName>
    </submittedName>
</protein>
<comment type="caution">
    <text evidence="2">The sequence shown here is derived from an EMBL/GenBank/DDBJ whole genome shotgun (WGS) entry which is preliminary data.</text>
</comment>
<dbReference type="RefSeq" id="WP_334479952.1">
    <property type="nucleotide sequence ID" value="NZ_JAZHRV010000001.1"/>
</dbReference>
<evidence type="ECO:0000313" key="3">
    <source>
        <dbReference type="Proteomes" id="UP001364224"/>
    </source>
</evidence>
<proteinExistence type="predicted"/>
<organism evidence="2 3">
    <name type="scientific">Bradyrhizobium algeriense</name>
    <dbReference type="NCBI Taxonomy" id="634784"/>
    <lineage>
        <taxon>Bacteria</taxon>
        <taxon>Pseudomonadati</taxon>
        <taxon>Pseudomonadota</taxon>
        <taxon>Alphaproteobacteria</taxon>
        <taxon>Hyphomicrobiales</taxon>
        <taxon>Nitrobacteraceae</taxon>
        <taxon>Bradyrhizobium</taxon>
    </lineage>
</organism>
<accession>A0ABU8B916</accession>
<name>A0ABU8B916_9BRAD</name>
<keyword evidence="3" id="KW-1185">Reference proteome</keyword>
<sequence length="110" mass="12493">MPFVIQFTAQCFGWVHKRPGLTDGFPNMESSFPQKERRTNSRCWLTTAFLIYGTMVVGLLGYFIVFPDTKTHGTQGEGAPTQTAAKALRYEAVIANWNRYRNKDARADAR</sequence>
<evidence type="ECO:0000313" key="2">
    <source>
        <dbReference type="EMBL" id="MEH2555034.1"/>
    </source>
</evidence>
<evidence type="ECO:0000256" key="1">
    <source>
        <dbReference type="SAM" id="Phobius"/>
    </source>
</evidence>
<dbReference type="EMBL" id="JAZHRV010000001">
    <property type="protein sequence ID" value="MEH2555034.1"/>
    <property type="molecule type" value="Genomic_DNA"/>
</dbReference>
<dbReference type="Proteomes" id="UP001364224">
    <property type="component" value="Unassembled WGS sequence"/>
</dbReference>
<gene>
    <name evidence="2" type="ORF">V1286_002563</name>
</gene>
<keyword evidence="1" id="KW-0472">Membrane</keyword>
<keyword evidence="1" id="KW-1133">Transmembrane helix</keyword>
<feature type="transmembrane region" description="Helical" evidence="1">
    <location>
        <begin position="43"/>
        <end position="65"/>
    </location>
</feature>
<reference evidence="2 3" key="1">
    <citation type="submission" date="2024-02" db="EMBL/GenBank/DDBJ databases">
        <title>Adaptive strategies in a cosmopolitan and abundant soil bacterium.</title>
        <authorList>
            <person name="Carini P."/>
        </authorList>
    </citation>
    <scope>NUCLEOTIDE SEQUENCE [LARGE SCALE GENOMIC DNA]</scope>
    <source>
        <strain evidence="2 3">AZCC 1608</strain>
    </source>
</reference>